<keyword evidence="4" id="KW-1185">Reference proteome</keyword>
<feature type="domain" description="Neutral/alkaline non-lysosomal ceramidase N-terminal" evidence="2">
    <location>
        <begin position="52"/>
        <end position="260"/>
    </location>
</feature>
<protein>
    <submittedName>
        <fullName evidence="3">Neutral/alkaline non-lysosomal ceramidase</fullName>
    </submittedName>
</protein>
<evidence type="ECO:0000313" key="4">
    <source>
        <dbReference type="Proteomes" id="UP000316855"/>
    </source>
</evidence>
<keyword evidence="1" id="KW-0732">Signal</keyword>
<dbReference type="OrthoDB" id="264270at2"/>
<gene>
    <name evidence="3" type="ORF">Pan161_09350</name>
</gene>
<dbReference type="Pfam" id="PF04734">
    <property type="entry name" value="Ceramidase_alk"/>
    <property type="match status" value="1"/>
</dbReference>
<dbReference type="Proteomes" id="UP000316855">
    <property type="component" value="Chromosome"/>
</dbReference>
<dbReference type="KEGG" id="gax:Pan161_09350"/>
<dbReference type="InterPro" id="IPR031329">
    <property type="entry name" value="NEUT/ALK_ceramidase_N"/>
</dbReference>
<accession>A0A517V8H0</accession>
<dbReference type="RefSeq" id="WP_145224420.1">
    <property type="nucleotide sequence ID" value="NZ_CP036343.1"/>
</dbReference>
<organism evidence="3 4">
    <name type="scientific">Gimesia algae</name>
    <dbReference type="NCBI Taxonomy" id="2527971"/>
    <lineage>
        <taxon>Bacteria</taxon>
        <taxon>Pseudomonadati</taxon>
        <taxon>Planctomycetota</taxon>
        <taxon>Planctomycetia</taxon>
        <taxon>Planctomycetales</taxon>
        <taxon>Planctomycetaceae</taxon>
        <taxon>Gimesia</taxon>
    </lineage>
</organism>
<sequence length="477" mass="52707" precursor="true">MNFYFRQILILTLLITWMTSAAVIRASAAETARKTEWRGAAASVVITPDKPMWMSGYAARTKPSEGKVHDLYAKLLILEDTRGQKVVIITTDLIGITPALRDPIAARLESEFKIPSAALLMNASHTHCGPELREDKATRRGLGGDRGAEARQYTNLLVEKLLKAIEETLPRLAPVELKYASARAGFSMNRRLPTSGGVVNSPYPEGPVDQRVPVLIVERPDSSLLAVLFGYACHNTTLSFYQFCGDYAGYAQEYLEAAHPGTVALFMMGCGGDQNPYPRRSLDLAKQHGRALSNAVEVALSVKQPREIHGPLGIAMEEVELEFATPPAREELLKRKETGNKYEQSHAVRLLDQLEERGGIQTSYAFPLQVIQFGNDLTLAAICGETVVDYSLRLQQELKSGTENSSKQEPVIWVAGYSNHVFGYLPSSRVLQEGGYEGNRAMIYTSYPGPFAESVEQRVVSKIQELTNQARKSTQQK</sequence>
<evidence type="ECO:0000313" key="3">
    <source>
        <dbReference type="EMBL" id="QDT89306.1"/>
    </source>
</evidence>
<proteinExistence type="predicted"/>
<evidence type="ECO:0000259" key="2">
    <source>
        <dbReference type="Pfam" id="PF04734"/>
    </source>
</evidence>
<feature type="signal peptide" evidence="1">
    <location>
        <begin position="1"/>
        <end position="21"/>
    </location>
</feature>
<feature type="chain" id="PRO_5021805379" evidence="1">
    <location>
        <begin position="22"/>
        <end position="477"/>
    </location>
</feature>
<name>A0A517V8H0_9PLAN</name>
<dbReference type="AlphaFoldDB" id="A0A517V8H0"/>
<dbReference type="EMBL" id="CP036343">
    <property type="protein sequence ID" value="QDT89306.1"/>
    <property type="molecule type" value="Genomic_DNA"/>
</dbReference>
<reference evidence="3 4" key="1">
    <citation type="submission" date="2019-02" db="EMBL/GenBank/DDBJ databases">
        <title>Deep-cultivation of Planctomycetes and their phenomic and genomic characterization uncovers novel biology.</title>
        <authorList>
            <person name="Wiegand S."/>
            <person name="Jogler M."/>
            <person name="Boedeker C."/>
            <person name="Pinto D."/>
            <person name="Vollmers J."/>
            <person name="Rivas-Marin E."/>
            <person name="Kohn T."/>
            <person name="Peeters S.H."/>
            <person name="Heuer A."/>
            <person name="Rast P."/>
            <person name="Oberbeckmann S."/>
            <person name="Bunk B."/>
            <person name="Jeske O."/>
            <person name="Meyerdierks A."/>
            <person name="Storesund J.E."/>
            <person name="Kallscheuer N."/>
            <person name="Luecker S."/>
            <person name="Lage O.M."/>
            <person name="Pohl T."/>
            <person name="Merkel B.J."/>
            <person name="Hornburger P."/>
            <person name="Mueller R.-W."/>
            <person name="Bruemmer F."/>
            <person name="Labrenz M."/>
            <person name="Spormann A.M."/>
            <person name="Op den Camp H."/>
            <person name="Overmann J."/>
            <person name="Amann R."/>
            <person name="Jetten M.S.M."/>
            <person name="Mascher T."/>
            <person name="Medema M.H."/>
            <person name="Devos D.P."/>
            <person name="Kaster A.-K."/>
            <person name="Ovreas L."/>
            <person name="Rohde M."/>
            <person name="Galperin M.Y."/>
            <person name="Jogler C."/>
        </authorList>
    </citation>
    <scope>NUCLEOTIDE SEQUENCE [LARGE SCALE GENOMIC DNA]</scope>
    <source>
        <strain evidence="3 4">Pan161</strain>
    </source>
</reference>
<evidence type="ECO:0000256" key="1">
    <source>
        <dbReference type="SAM" id="SignalP"/>
    </source>
</evidence>